<dbReference type="InterPro" id="IPR036271">
    <property type="entry name" value="Tet_transcr_reg_TetR-rel_C_sf"/>
</dbReference>
<dbReference type="InterPro" id="IPR050109">
    <property type="entry name" value="HTH-type_TetR-like_transc_reg"/>
</dbReference>
<dbReference type="PROSITE" id="PS50977">
    <property type="entry name" value="HTH_TETR_2"/>
    <property type="match status" value="1"/>
</dbReference>
<keyword evidence="1 2" id="KW-0238">DNA-binding</keyword>
<evidence type="ECO:0000259" key="3">
    <source>
        <dbReference type="PROSITE" id="PS50977"/>
    </source>
</evidence>
<dbReference type="PANTHER" id="PTHR30055:SF235">
    <property type="entry name" value="TRANSCRIPTIONAL REGULATORY PROTEIN"/>
    <property type="match status" value="1"/>
</dbReference>
<comment type="caution">
    <text evidence="4">The sequence shown here is derived from an EMBL/GenBank/DDBJ whole genome shotgun (WGS) entry which is preliminary data.</text>
</comment>
<dbReference type="PANTHER" id="PTHR30055">
    <property type="entry name" value="HTH-TYPE TRANSCRIPTIONAL REGULATOR RUTR"/>
    <property type="match status" value="1"/>
</dbReference>
<protein>
    <submittedName>
        <fullName evidence="4">TetR family transcriptional regulator</fullName>
    </submittedName>
</protein>
<keyword evidence="5" id="KW-1185">Reference proteome</keyword>
<dbReference type="InterPro" id="IPR009057">
    <property type="entry name" value="Homeodomain-like_sf"/>
</dbReference>
<dbReference type="Proteomes" id="UP001564626">
    <property type="component" value="Unassembled WGS sequence"/>
</dbReference>
<evidence type="ECO:0000313" key="5">
    <source>
        <dbReference type="Proteomes" id="UP001564626"/>
    </source>
</evidence>
<dbReference type="EMBL" id="JBGEHV010000071">
    <property type="protein sequence ID" value="MEY8042956.1"/>
    <property type="molecule type" value="Genomic_DNA"/>
</dbReference>
<feature type="DNA-binding region" description="H-T-H motif" evidence="2">
    <location>
        <begin position="39"/>
        <end position="58"/>
    </location>
</feature>
<name>A0ABV4CT34_9PSEU</name>
<accession>A0ABV4CT34</accession>
<dbReference type="SUPFAM" id="SSF46689">
    <property type="entry name" value="Homeodomain-like"/>
    <property type="match status" value="1"/>
</dbReference>
<evidence type="ECO:0000256" key="1">
    <source>
        <dbReference type="ARBA" id="ARBA00023125"/>
    </source>
</evidence>
<dbReference type="Pfam" id="PF17920">
    <property type="entry name" value="TetR_C_16"/>
    <property type="match status" value="1"/>
</dbReference>
<gene>
    <name evidence="4" type="ORF">AB8O55_26410</name>
</gene>
<dbReference type="InterPro" id="IPR001647">
    <property type="entry name" value="HTH_TetR"/>
</dbReference>
<evidence type="ECO:0000256" key="2">
    <source>
        <dbReference type="PROSITE-ProRule" id="PRU00335"/>
    </source>
</evidence>
<feature type="domain" description="HTH tetR-type" evidence="3">
    <location>
        <begin position="16"/>
        <end position="76"/>
    </location>
</feature>
<dbReference type="Pfam" id="PF00440">
    <property type="entry name" value="TetR_N"/>
    <property type="match status" value="1"/>
</dbReference>
<reference evidence="4 5" key="1">
    <citation type="submission" date="2024-08" db="EMBL/GenBank/DDBJ databases">
        <title>Genome mining of Saccharopolyspora cebuensis PGLac3 from Nigerian medicinal plant.</title>
        <authorList>
            <person name="Ezeobiora C.E."/>
            <person name="Igbokwe N.H."/>
            <person name="Amin D.H."/>
            <person name="Mendie U.E."/>
        </authorList>
    </citation>
    <scope>NUCLEOTIDE SEQUENCE [LARGE SCALE GENOMIC DNA]</scope>
    <source>
        <strain evidence="4 5">PGLac3</strain>
    </source>
</reference>
<dbReference type="RefSeq" id="WP_345355011.1">
    <property type="nucleotide sequence ID" value="NZ_BAABII010000001.1"/>
</dbReference>
<organism evidence="4 5">
    <name type="scientific">Saccharopolyspora cebuensis</name>
    <dbReference type="NCBI Taxonomy" id="418759"/>
    <lineage>
        <taxon>Bacteria</taxon>
        <taxon>Bacillati</taxon>
        <taxon>Actinomycetota</taxon>
        <taxon>Actinomycetes</taxon>
        <taxon>Pseudonocardiales</taxon>
        <taxon>Pseudonocardiaceae</taxon>
        <taxon>Saccharopolyspora</taxon>
    </lineage>
</organism>
<sequence length="203" mass="21533">MSNGTPKRRGRRRGGEDTRSALLTAARAEFAEQGYDGATVRALAARAGVDPAMVNHWFGGKEGLFAAAIALPFDPAVVIPALLEGDPERLGERMVRRFLAVWDDAGGGEFVALVRSIATHETAVTMLKELISTAVFARVTEALGSDRPALRASLCGTQIVGLGLVRYVVRLEPLASAEHDVVVAAIAPNLQRYLTGDLSDVPG</sequence>
<dbReference type="Gene3D" id="1.10.10.60">
    <property type="entry name" value="Homeodomain-like"/>
    <property type="match status" value="1"/>
</dbReference>
<dbReference type="SUPFAM" id="SSF48498">
    <property type="entry name" value="Tetracyclin repressor-like, C-terminal domain"/>
    <property type="match status" value="1"/>
</dbReference>
<dbReference type="PRINTS" id="PR00455">
    <property type="entry name" value="HTHTETR"/>
</dbReference>
<proteinExistence type="predicted"/>
<dbReference type="InterPro" id="IPR041678">
    <property type="entry name" value="TetR_C_16"/>
</dbReference>
<evidence type="ECO:0000313" key="4">
    <source>
        <dbReference type="EMBL" id="MEY8042956.1"/>
    </source>
</evidence>
<dbReference type="Gene3D" id="1.10.357.10">
    <property type="entry name" value="Tetracycline Repressor, domain 2"/>
    <property type="match status" value="1"/>
</dbReference>